<dbReference type="EMBL" id="JRWG01000011">
    <property type="protein sequence ID" value="KXN98099.1"/>
    <property type="molecule type" value="Genomic_DNA"/>
</dbReference>
<dbReference type="InterPro" id="IPR025665">
    <property type="entry name" value="Beta-barrel_OMP_2"/>
</dbReference>
<proteinExistence type="predicted"/>
<feature type="domain" description="Outer membrane protein beta-barrel" evidence="2">
    <location>
        <begin position="18"/>
        <end position="162"/>
    </location>
</feature>
<accession>A0A137RF29</accession>
<protein>
    <recommendedName>
        <fullName evidence="2">Outer membrane protein beta-barrel domain-containing protein</fullName>
    </recommendedName>
</protein>
<feature type="chain" id="PRO_5007479603" description="Outer membrane protein beta-barrel domain-containing protein" evidence="1">
    <location>
        <begin position="20"/>
        <end position="184"/>
    </location>
</feature>
<dbReference type="Proteomes" id="UP000070138">
    <property type="component" value="Unassembled WGS sequence"/>
</dbReference>
<dbReference type="SUPFAM" id="SSF56925">
    <property type="entry name" value="OMPA-like"/>
    <property type="match status" value="1"/>
</dbReference>
<keyword evidence="1" id="KW-0732">Signal</keyword>
<dbReference type="Gene3D" id="2.40.160.20">
    <property type="match status" value="1"/>
</dbReference>
<dbReference type="AlphaFoldDB" id="A0A137RF29"/>
<evidence type="ECO:0000313" key="3">
    <source>
        <dbReference type="EMBL" id="KXN98099.1"/>
    </source>
</evidence>
<evidence type="ECO:0000313" key="4">
    <source>
        <dbReference type="Proteomes" id="UP000070138"/>
    </source>
</evidence>
<reference evidence="3 4" key="2">
    <citation type="journal article" date="2016" name="Int. J. Syst. Evol. Microbiol.">
        <title>Vitellibacter aquimaris sp. nov., a marine bacterium isolated from seawater.</title>
        <authorList>
            <person name="Thevarajoo S."/>
            <person name="Selvaratnam C."/>
            <person name="Goh K.M."/>
            <person name="Hong K.W."/>
            <person name="Chan X.Y."/>
            <person name="Chan K.G."/>
            <person name="Chong C.S."/>
        </authorList>
    </citation>
    <scope>NUCLEOTIDE SEQUENCE [LARGE SCALE GENOMIC DNA]</scope>
    <source>
        <strain evidence="3 4">D-24</strain>
    </source>
</reference>
<dbReference type="RefSeq" id="WP_062622999.1">
    <property type="nucleotide sequence ID" value="NZ_JRWG01000011.1"/>
</dbReference>
<gene>
    <name evidence="3" type="ORF">LS48_13340</name>
</gene>
<evidence type="ECO:0000259" key="2">
    <source>
        <dbReference type="Pfam" id="PF13568"/>
    </source>
</evidence>
<name>A0A137RF29_9FLAO</name>
<dbReference type="STRING" id="1548749.LS48_13340"/>
<evidence type="ECO:0000256" key="1">
    <source>
        <dbReference type="SAM" id="SignalP"/>
    </source>
</evidence>
<dbReference type="Pfam" id="PF13568">
    <property type="entry name" value="OMP_b-brl_2"/>
    <property type="match status" value="1"/>
</dbReference>
<feature type="signal peptide" evidence="1">
    <location>
        <begin position="1"/>
        <end position="19"/>
    </location>
</feature>
<dbReference type="OrthoDB" id="947434at2"/>
<organism evidence="3 4">
    <name type="scientific">Aequorivita aquimaris</name>
    <dbReference type="NCBI Taxonomy" id="1548749"/>
    <lineage>
        <taxon>Bacteria</taxon>
        <taxon>Pseudomonadati</taxon>
        <taxon>Bacteroidota</taxon>
        <taxon>Flavobacteriia</taxon>
        <taxon>Flavobacteriales</taxon>
        <taxon>Flavobacteriaceae</taxon>
        <taxon>Aequorivita</taxon>
    </lineage>
</organism>
<dbReference type="InterPro" id="IPR011250">
    <property type="entry name" value="OMP/PagP_B-barrel"/>
</dbReference>
<keyword evidence="4" id="KW-1185">Reference proteome</keyword>
<sequence length="184" mass="19767">MKKLIVAVITLFIGTTAFSQEIDLGIKAGANFANITDASGLSNKTGFQAGIFGGIKFTDKVGIQADLLYSQQGAEFDAGEFDLTYVNVPVVLKYYLVQGLNVQAGPQFGFIVDDKISINVLGDITRKAKAEDFDVSGIVGAGYDFPFGVRLDARYNFGLTDVSKENGFEGKNQVFSVALGYSFL</sequence>
<comment type="caution">
    <text evidence="3">The sequence shown here is derived from an EMBL/GenBank/DDBJ whole genome shotgun (WGS) entry which is preliminary data.</text>
</comment>
<reference evidence="4" key="1">
    <citation type="submission" date="2014-10" db="EMBL/GenBank/DDBJ databases">
        <title>Genome sequencing of Vitellibacter sp. D-24.</title>
        <authorList>
            <person name="Thevarajoo S."/>
            <person name="Selvaratnam C."/>
            <person name="Goh K.M."/>
            <person name="Chong C.S."/>
        </authorList>
    </citation>
    <scope>NUCLEOTIDE SEQUENCE [LARGE SCALE GENOMIC DNA]</scope>
    <source>
        <strain evidence="4">D-24</strain>
    </source>
</reference>